<dbReference type="PROSITE" id="PS50931">
    <property type="entry name" value="HTH_LYSR"/>
    <property type="match status" value="1"/>
</dbReference>
<dbReference type="SUPFAM" id="SSF53850">
    <property type="entry name" value="Periplasmic binding protein-like II"/>
    <property type="match status" value="1"/>
</dbReference>
<evidence type="ECO:0000313" key="6">
    <source>
        <dbReference type="EMBL" id="MEB8340632.1"/>
    </source>
</evidence>
<keyword evidence="2" id="KW-0805">Transcription regulation</keyword>
<accession>A0ABU6FCU9</accession>
<sequence>MAELETREIEYVVAVAEELHFGRAAQRLAIAQPALSKAIQRVERRLGVTLFVRSSRQVALTPAGEALLRDGRYALDAVAAAAERARRAAESGTRLRLVLKPGGDADLLSAMLAAYAMGSDARRVEIVFSGPADRAEQLRDGRADVGLLYVPFDDLEGLDHETLRVEERVALLPADHRLATREALRLADLKDEPMPRWRGVPGIGGDGGAGPEVKDVAQLIPLVAVGRTVALLPRSLVHPVPPGVVSVPVTDAPESRLVLAWPPQAGHPLVRAFVTAAVGAATARGHGSPSTSGHAQGDRR</sequence>
<dbReference type="InterPro" id="IPR036390">
    <property type="entry name" value="WH_DNA-bd_sf"/>
</dbReference>
<dbReference type="InterPro" id="IPR000847">
    <property type="entry name" value="LysR_HTH_N"/>
</dbReference>
<evidence type="ECO:0000256" key="2">
    <source>
        <dbReference type="ARBA" id="ARBA00023015"/>
    </source>
</evidence>
<dbReference type="InterPro" id="IPR005119">
    <property type="entry name" value="LysR_subst-bd"/>
</dbReference>
<evidence type="ECO:0000256" key="3">
    <source>
        <dbReference type="ARBA" id="ARBA00023125"/>
    </source>
</evidence>
<comment type="similarity">
    <text evidence="1">Belongs to the LysR transcriptional regulatory family.</text>
</comment>
<dbReference type="SUPFAM" id="SSF46785">
    <property type="entry name" value="Winged helix' DNA-binding domain"/>
    <property type="match status" value="1"/>
</dbReference>
<keyword evidence="7" id="KW-1185">Reference proteome</keyword>
<comment type="caution">
    <text evidence="6">The sequence shown here is derived from an EMBL/GenBank/DDBJ whole genome shotgun (WGS) entry which is preliminary data.</text>
</comment>
<organism evidence="6 7">
    <name type="scientific">Streptomyces endophyticus</name>
    <dbReference type="NCBI Taxonomy" id="714166"/>
    <lineage>
        <taxon>Bacteria</taxon>
        <taxon>Bacillati</taxon>
        <taxon>Actinomycetota</taxon>
        <taxon>Actinomycetes</taxon>
        <taxon>Kitasatosporales</taxon>
        <taxon>Streptomycetaceae</taxon>
        <taxon>Streptomyces</taxon>
    </lineage>
</organism>
<dbReference type="Gene3D" id="1.10.10.10">
    <property type="entry name" value="Winged helix-like DNA-binding domain superfamily/Winged helix DNA-binding domain"/>
    <property type="match status" value="1"/>
</dbReference>
<dbReference type="InterPro" id="IPR036388">
    <property type="entry name" value="WH-like_DNA-bd_sf"/>
</dbReference>
<name>A0ABU6FCU9_9ACTN</name>
<reference evidence="6 7" key="1">
    <citation type="submission" date="2022-10" db="EMBL/GenBank/DDBJ databases">
        <authorList>
            <person name="Xie J."/>
            <person name="Shen N."/>
        </authorList>
    </citation>
    <scope>NUCLEOTIDE SEQUENCE [LARGE SCALE GENOMIC DNA]</scope>
    <source>
        <strain evidence="6 7">YIM65594</strain>
    </source>
</reference>
<evidence type="ECO:0000259" key="5">
    <source>
        <dbReference type="PROSITE" id="PS50931"/>
    </source>
</evidence>
<dbReference type="PRINTS" id="PR00039">
    <property type="entry name" value="HTHLYSR"/>
</dbReference>
<dbReference type="Pfam" id="PF00126">
    <property type="entry name" value="HTH_1"/>
    <property type="match status" value="1"/>
</dbReference>
<protein>
    <submittedName>
        <fullName evidence="6">LysR family transcriptional regulator</fullName>
    </submittedName>
</protein>
<dbReference type="Gene3D" id="3.40.190.10">
    <property type="entry name" value="Periplasmic binding protein-like II"/>
    <property type="match status" value="2"/>
</dbReference>
<dbReference type="Proteomes" id="UP001354931">
    <property type="component" value="Unassembled WGS sequence"/>
</dbReference>
<dbReference type="PANTHER" id="PTHR30346">
    <property type="entry name" value="TRANSCRIPTIONAL DUAL REGULATOR HCAR-RELATED"/>
    <property type="match status" value="1"/>
</dbReference>
<evidence type="ECO:0000313" key="7">
    <source>
        <dbReference type="Proteomes" id="UP001354931"/>
    </source>
</evidence>
<feature type="domain" description="HTH lysR-type" evidence="5">
    <location>
        <begin position="4"/>
        <end position="61"/>
    </location>
</feature>
<evidence type="ECO:0000256" key="4">
    <source>
        <dbReference type="ARBA" id="ARBA00023163"/>
    </source>
</evidence>
<dbReference type="Pfam" id="PF03466">
    <property type="entry name" value="LysR_substrate"/>
    <property type="match status" value="1"/>
</dbReference>
<dbReference type="Gene3D" id="3.40.190.290">
    <property type="match status" value="1"/>
</dbReference>
<dbReference type="RefSeq" id="WP_326019502.1">
    <property type="nucleotide sequence ID" value="NZ_JAOZYC010000136.1"/>
</dbReference>
<gene>
    <name evidence="6" type="ORF">OKJ99_24350</name>
</gene>
<proteinExistence type="inferred from homology"/>
<keyword evidence="3" id="KW-0238">DNA-binding</keyword>
<keyword evidence="4" id="KW-0804">Transcription</keyword>
<dbReference type="EMBL" id="JAOZYC010000136">
    <property type="protein sequence ID" value="MEB8340632.1"/>
    <property type="molecule type" value="Genomic_DNA"/>
</dbReference>
<evidence type="ECO:0000256" key="1">
    <source>
        <dbReference type="ARBA" id="ARBA00009437"/>
    </source>
</evidence>
<dbReference type="PANTHER" id="PTHR30346:SF0">
    <property type="entry name" value="HCA OPERON TRANSCRIPTIONAL ACTIVATOR HCAR"/>
    <property type="match status" value="1"/>
</dbReference>